<evidence type="ECO:0000313" key="1">
    <source>
        <dbReference type="EMBL" id="VAX33729.1"/>
    </source>
</evidence>
<dbReference type="EMBL" id="UOGI01000203">
    <property type="protein sequence ID" value="VAX33729.1"/>
    <property type="molecule type" value="Genomic_DNA"/>
</dbReference>
<dbReference type="Gene3D" id="3.30.470.20">
    <property type="entry name" value="ATP-grasp fold, B domain"/>
    <property type="match status" value="1"/>
</dbReference>
<evidence type="ECO:0008006" key="2">
    <source>
        <dbReference type="Google" id="ProtNLM"/>
    </source>
</evidence>
<dbReference type="SUPFAM" id="SSF56059">
    <property type="entry name" value="Glutathione synthetase ATP-binding domain-like"/>
    <property type="match status" value="1"/>
</dbReference>
<feature type="non-terminal residue" evidence="1">
    <location>
        <position position="1"/>
    </location>
</feature>
<organism evidence="1">
    <name type="scientific">hydrothermal vent metagenome</name>
    <dbReference type="NCBI Taxonomy" id="652676"/>
    <lineage>
        <taxon>unclassified sequences</taxon>
        <taxon>metagenomes</taxon>
        <taxon>ecological metagenomes</taxon>
    </lineage>
</organism>
<gene>
    <name evidence="1" type="ORF">MNBD_NITROSPIRAE03-2099</name>
</gene>
<reference evidence="1" key="1">
    <citation type="submission" date="2018-06" db="EMBL/GenBank/DDBJ databases">
        <authorList>
            <person name="Zhirakovskaya E."/>
        </authorList>
    </citation>
    <scope>NUCLEOTIDE SEQUENCE</scope>
</reference>
<dbReference type="AlphaFoldDB" id="A0A3B1CUM7"/>
<name>A0A3B1CUM7_9ZZZZ</name>
<accession>A0A3B1CUM7</accession>
<sequence length="180" mass="20695">PSVSGYFSDAGIKIRKTGSVGQLISKIIRMPKILYAAGRERNSIPYQRGYIYFQEFLPDNDFDTRITIIGNRAFGFTRNTRPDDFRASGSGDIDYDLKRIDARCIKIAFETTEKLKTQSLAFDFIFDQKNNPRIVEISYCYQGKAVYNCPGYRDREMNWHAGHVWPEDAILIDLLEAITV</sequence>
<proteinExistence type="predicted"/>
<protein>
    <recommendedName>
        <fullName evidence="2">ATP-grasp fold RimK-type domain-containing protein</fullName>
    </recommendedName>
</protein>